<evidence type="ECO:0000313" key="1">
    <source>
        <dbReference type="EMBL" id="KKK74725.1"/>
    </source>
</evidence>
<dbReference type="InterPro" id="IPR046900">
    <property type="entry name" value="ABC-3C_MC7"/>
</dbReference>
<comment type="caution">
    <text evidence="1">The sequence shown here is derived from an EMBL/GenBank/DDBJ whole genome shotgun (WGS) entry which is preliminary data.</text>
</comment>
<dbReference type="AlphaFoldDB" id="A0A0F8YLV7"/>
<dbReference type="Pfam" id="PF20292">
    <property type="entry name" value="MC7"/>
    <property type="match status" value="1"/>
</dbReference>
<organism evidence="1">
    <name type="scientific">marine sediment metagenome</name>
    <dbReference type="NCBI Taxonomy" id="412755"/>
    <lineage>
        <taxon>unclassified sequences</taxon>
        <taxon>metagenomes</taxon>
        <taxon>ecological metagenomes</taxon>
    </lineage>
</organism>
<reference evidence="1" key="1">
    <citation type="journal article" date="2015" name="Nature">
        <title>Complex archaea that bridge the gap between prokaryotes and eukaryotes.</title>
        <authorList>
            <person name="Spang A."/>
            <person name="Saw J.H."/>
            <person name="Jorgensen S.L."/>
            <person name="Zaremba-Niedzwiedzka K."/>
            <person name="Martijn J."/>
            <person name="Lind A.E."/>
            <person name="van Eijk R."/>
            <person name="Schleper C."/>
            <person name="Guy L."/>
            <person name="Ettema T.J."/>
        </authorList>
    </citation>
    <scope>NUCLEOTIDE SEQUENCE</scope>
</reference>
<protein>
    <submittedName>
        <fullName evidence="1">Uncharacterized protein</fullName>
    </submittedName>
</protein>
<sequence length="73" mass="8201">MLVPNKTVSINESCIYRASLLLAKLEGDSSVEELYCNQKKLFIDMADFIDVLDLLFILGKVILDEENGVIKHA</sequence>
<gene>
    <name evidence="1" type="ORF">LCGC14_2880900</name>
</gene>
<proteinExistence type="predicted"/>
<name>A0A0F8YLV7_9ZZZZ</name>
<dbReference type="EMBL" id="LAZR01056184">
    <property type="protein sequence ID" value="KKK74725.1"/>
    <property type="molecule type" value="Genomic_DNA"/>
</dbReference>
<accession>A0A0F8YLV7</accession>